<organism evidence="1 2">
    <name type="scientific">Penicillium fimorum</name>
    <dbReference type="NCBI Taxonomy" id="1882269"/>
    <lineage>
        <taxon>Eukaryota</taxon>
        <taxon>Fungi</taxon>
        <taxon>Dikarya</taxon>
        <taxon>Ascomycota</taxon>
        <taxon>Pezizomycotina</taxon>
        <taxon>Eurotiomycetes</taxon>
        <taxon>Eurotiomycetidae</taxon>
        <taxon>Eurotiales</taxon>
        <taxon>Aspergillaceae</taxon>
        <taxon>Penicillium</taxon>
    </lineage>
</organism>
<name>A0A9W9XZI1_9EURO</name>
<comment type="caution">
    <text evidence="1">The sequence shown here is derived from an EMBL/GenBank/DDBJ whole genome shotgun (WGS) entry which is preliminary data.</text>
</comment>
<dbReference type="Proteomes" id="UP001149954">
    <property type="component" value="Unassembled WGS sequence"/>
</dbReference>
<dbReference type="InterPro" id="IPR031755">
    <property type="entry name" value="Inhibitor_I66"/>
</dbReference>
<proteinExistence type="predicted"/>
<sequence length="120" mass="13430">MDTINGRFTIHIDGKLVSNDLGGDEPPIHAKLGSDPATFTLSNGVLECGDCYLGRWAIEDRSLLPKRVYWFKKSQFDRHQIQPTTAVPDGDSYQLRLGGLPLKARDGHVYVDMMEVKVEV</sequence>
<dbReference type="AlphaFoldDB" id="A0A9W9XZI1"/>
<dbReference type="Gene3D" id="2.80.10.50">
    <property type="match status" value="1"/>
</dbReference>
<dbReference type="OrthoDB" id="3439489at2759"/>
<reference evidence="1" key="1">
    <citation type="submission" date="2022-12" db="EMBL/GenBank/DDBJ databases">
        <authorList>
            <person name="Petersen C."/>
        </authorList>
    </citation>
    <scope>NUCLEOTIDE SEQUENCE</scope>
    <source>
        <strain evidence="1">IBT 29495</strain>
    </source>
</reference>
<accession>A0A9W9XZI1</accession>
<dbReference type="EMBL" id="JAPWDS010000002">
    <property type="protein sequence ID" value="KAJ5512938.1"/>
    <property type="molecule type" value="Genomic_DNA"/>
</dbReference>
<evidence type="ECO:0000313" key="1">
    <source>
        <dbReference type="EMBL" id="KAJ5512938.1"/>
    </source>
</evidence>
<gene>
    <name evidence="1" type="ORF">N7463_002490</name>
</gene>
<dbReference type="Pfam" id="PF16850">
    <property type="entry name" value="Inhibitor_I66"/>
    <property type="match status" value="1"/>
</dbReference>
<evidence type="ECO:0000313" key="2">
    <source>
        <dbReference type="Proteomes" id="UP001149954"/>
    </source>
</evidence>
<reference evidence="1" key="2">
    <citation type="journal article" date="2023" name="IMA Fungus">
        <title>Comparative genomic study of the Penicillium genus elucidates a diverse pangenome and 15 lateral gene transfer events.</title>
        <authorList>
            <person name="Petersen C."/>
            <person name="Sorensen T."/>
            <person name="Nielsen M.R."/>
            <person name="Sondergaard T.E."/>
            <person name="Sorensen J.L."/>
            <person name="Fitzpatrick D.A."/>
            <person name="Frisvad J.C."/>
            <person name="Nielsen K.L."/>
        </authorList>
    </citation>
    <scope>NUCLEOTIDE SEQUENCE</scope>
    <source>
        <strain evidence="1">IBT 29495</strain>
    </source>
</reference>
<keyword evidence="2" id="KW-1185">Reference proteome</keyword>
<protein>
    <submittedName>
        <fullName evidence="1">Uncharacterized protein</fullName>
    </submittedName>
</protein>